<evidence type="ECO:0000259" key="3">
    <source>
        <dbReference type="PROSITE" id="PS51704"/>
    </source>
</evidence>
<keyword evidence="5" id="KW-1185">Reference proteome</keyword>
<name>A0ABS6XJM5_9SPHN</name>
<evidence type="ECO:0000256" key="2">
    <source>
        <dbReference type="SAM" id="Phobius"/>
    </source>
</evidence>
<feature type="region of interest" description="Disordered" evidence="1">
    <location>
        <begin position="331"/>
        <end position="354"/>
    </location>
</feature>
<keyword evidence="2" id="KW-0812">Transmembrane</keyword>
<comment type="caution">
    <text evidence="4">The sequence shown here is derived from an EMBL/GenBank/DDBJ whole genome shotgun (WGS) entry which is preliminary data.</text>
</comment>
<evidence type="ECO:0000313" key="5">
    <source>
        <dbReference type="Proteomes" id="UP001197214"/>
    </source>
</evidence>
<evidence type="ECO:0000313" key="4">
    <source>
        <dbReference type="EMBL" id="MBW4329655.1"/>
    </source>
</evidence>
<accession>A0ABS6XJM5</accession>
<dbReference type="RefSeq" id="WP_219236798.1">
    <property type="nucleotide sequence ID" value="NZ_JAHWZX010000001.1"/>
</dbReference>
<dbReference type="PROSITE" id="PS51704">
    <property type="entry name" value="GP_PDE"/>
    <property type="match status" value="1"/>
</dbReference>
<sequence>MRTNLLGRNGSRYASAILLTVVLVVYLLNASWLARAPTGAPSLLAHRGVHQLYDRAGLSRDACTATRMLPSTNPYLENTIPSMAASFALGADILELDIHPTTDRDFAVFHDWTLDCRTNGHGVTREHSMNDLKALDIGWSYTSDGGKTFPFRGKGVGMIPSLIEVLRRFPQHRFLLNFKSRWPGEADLLLGYLSERDVDIARQIMVYGDARPVDRWRQLTGRGAAFSMASVKACTVGYLELGWSTVVPEACRGGVIGVPIAWRHVFWGWPNRFLERMRKAGTEVILFGNVQGENGAPGITDPKDLIGVPPGFGGIVWADSIERIGPAWRSRFDASQGTPTPHVPNLQHGQEVRP</sequence>
<protein>
    <submittedName>
        <fullName evidence="4">Glycerophosphodiester phosphodiesterase</fullName>
    </submittedName>
</protein>
<dbReference type="InterPro" id="IPR030395">
    <property type="entry name" value="GP_PDE_dom"/>
</dbReference>
<feature type="domain" description="GP-PDE" evidence="3">
    <location>
        <begin position="61"/>
        <end position="354"/>
    </location>
</feature>
<feature type="transmembrane region" description="Helical" evidence="2">
    <location>
        <begin position="12"/>
        <end position="34"/>
    </location>
</feature>
<keyword evidence="2" id="KW-1133">Transmembrane helix</keyword>
<evidence type="ECO:0000256" key="1">
    <source>
        <dbReference type="SAM" id="MobiDB-lite"/>
    </source>
</evidence>
<organism evidence="4 5">
    <name type="scientific">Stakelama flava</name>
    <dbReference type="NCBI Taxonomy" id="2860338"/>
    <lineage>
        <taxon>Bacteria</taxon>
        <taxon>Pseudomonadati</taxon>
        <taxon>Pseudomonadota</taxon>
        <taxon>Alphaproteobacteria</taxon>
        <taxon>Sphingomonadales</taxon>
        <taxon>Sphingomonadaceae</taxon>
        <taxon>Stakelama</taxon>
    </lineage>
</organism>
<proteinExistence type="predicted"/>
<dbReference type="PANTHER" id="PTHR43805">
    <property type="entry name" value="GLYCEROPHOSPHORYL DIESTER PHOSPHODIESTERASE"/>
    <property type="match status" value="1"/>
</dbReference>
<keyword evidence="2" id="KW-0472">Membrane</keyword>
<dbReference type="EMBL" id="JAHWZX010000001">
    <property type="protein sequence ID" value="MBW4329655.1"/>
    <property type="molecule type" value="Genomic_DNA"/>
</dbReference>
<reference evidence="4 5" key="1">
    <citation type="submission" date="2021-07" db="EMBL/GenBank/DDBJ databases">
        <title>Stakelama flava sp. nov., a novel endophytic bacterium isolated from branch of Kandelia candel.</title>
        <authorList>
            <person name="Tuo L."/>
        </authorList>
    </citation>
    <scope>NUCLEOTIDE SEQUENCE [LARGE SCALE GENOMIC DNA]</scope>
    <source>
        <strain evidence="4 5">CBK3Z-3</strain>
    </source>
</reference>
<gene>
    <name evidence="4" type="ORF">KY084_02045</name>
</gene>
<dbReference type="PANTHER" id="PTHR43805:SF1">
    <property type="entry name" value="GP-PDE DOMAIN-CONTAINING PROTEIN"/>
    <property type="match status" value="1"/>
</dbReference>
<dbReference type="Proteomes" id="UP001197214">
    <property type="component" value="Unassembled WGS sequence"/>
</dbReference>
<dbReference type="Pfam" id="PF03009">
    <property type="entry name" value="GDPD"/>
    <property type="match status" value="1"/>
</dbReference>